<sequence length="172" mass="19290">MAIFSPLRSRRLASRQTEATKQLIAFRLRQEWFALPIEVVEKVVPLGNVYGDPKQKGVGLTLYQGKEILVVDVGKRIFKESSSQIKLAQEIETRFLVLVRINDAELVGLPIDSSPSIRRVPESSLTDLPAGYVKTGNIQCVSSVIIEVDNEEPLFLLNHQQLHSPENIRVDS</sequence>
<dbReference type="GO" id="GO:0007165">
    <property type="term" value="P:signal transduction"/>
    <property type="evidence" value="ECO:0007669"/>
    <property type="project" value="InterPro"/>
</dbReference>
<dbReference type="InterPro" id="IPR002545">
    <property type="entry name" value="CheW-lke_dom"/>
</dbReference>
<dbReference type="Pfam" id="PF01584">
    <property type="entry name" value="CheW"/>
    <property type="match status" value="1"/>
</dbReference>
<comment type="caution">
    <text evidence="2">The sequence shown here is derived from an EMBL/GenBank/DDBJ whole genome shotgun (WGS) entry which is preliminary data.</text>
</comment>
<dbReference type="EMBL" id="JADQBC010000007">
    <property type="protein sequence ID" value="MBR8826644.1"/>
    <property type="molecule type" value="Genomic_DNA"/>
</dbReference>
<evidence type="ECO:0000259" key="1">
    <source>
        <dbReference type="PROSITE" id="PS50851"/>
    </source>
</evidence>
<dbReference type="InterPro" id="IPR036061">
    <property type="entry name" value="CheW-like_dom_sf"/>
</dbReference>
<gene>
    <name evidence="2" type="ORF">DSM107014_01845</name>
</gene>
<dbReference type="Gene3D" id="2.30.30.40">
    <property type="entry name" value="SH3 Domains"/>
    <property type="match status" value="1"/>
</dbReference>
<dbReference type="AlphaFoldDB" id="A0A941GM42"/>
<dbReference type="Proteomes" id="UP000767446">
    <property type="component" value="Unassembled WGS sequence"/>
</dbReference>
<dbReference type="PROSITE" id="PS50851">
    <property type="entry name" value="CHEW"/>
    <property type="match status" value="1"/>
</dbReference>
<dbReference type="SUPFAM" id="SSF50341">
    <property type="entry name" value="CheW-like"/>
    <property type="match status" value="1"/>
</dbReference>
<proteinExistence type="predicted"/>
<feature type="domain" description="CheW-like" evidence="1">
    <location>
        <begin position="20"/>
        <end position="168"/>
    </location>
</feature>
<evidence type="ECO:0000313" key="3">
    <source>
        <dbReference type="Proteomes" id="UP000767446"/>
    </source>
</evidence>
<organism evidence="2 3">
    <name type="scientific">Gomphosphaeria aponina SAG 52.96 = DSM 107014</name>
    <dbReference type="NCBI Taxonomy" id="1521640"/>
    <lineage>
        <taxon>Bacteria</taxon>
        <taxon>Bacillati</taxon>
        <taxon>Cyanobacteriota</taxon>
        <taxon>Cyanophyceae</taxon>
        <taxon>Oscillatoriophycideae</taxon>
        <taxon>Chroococcales</taxon>
        <taxon>Gomphosphaeriaceae</taxon>
        <taxon>Gomphosphaeria</taxon>
    </lineage>
</organism>
<protein>
    <submittedName>
        <fullName evidence="2">Chemotaxis protein CheW</fullName>
    </submittedName>
</protein>
<accession>A0A941GM42</accession>
<dbReference type="GO" id="GO:0006935">
    <property type="term" value="P:chemotaxis"/>
    <property type="evidence" value="ECO:0007669"/>
    <property type="project" value="InterPro"/>
</dbReference>
<dbReference type="Gene3D" id="2.40.50.180">
    <property type="entry name" value="CheA-289, Domain 4"/>
    <property type="match status" value="1"/>
</dbReference>
<reference evidence="2" key="1">
    <citation type="submission" date="2021-02" db="EMBL/GenBank/DDBJ databases">
        <title>Metagenome analyses of Stigonema ocellatum DSM 106950, Chlorogloea purpurea SAG 13.99 and Gomphosphaeria aponina DSM 107014.</title>
        <authorList>
            <person name="Marter P."/>
            <person name="Huang S."/>
        </authorList>
    </citation>
    <scope>NUCLEOTIDE SEQUENCE</scope>
    <source>
        <strain evidence="2">JP213</strain>
    </source>
</reference>
<name>A0A941GM42_9CHRO</name>
<evidence type="ECO:0000313" key="2">
    <source>
        <dbReference type="EMBL" id="MBR8826644.1"/>
    </source>
</evidence>